<dbReference type="STRING" id="70667.A0A183SW20"/>
<proteinExistence type="inferred from homology"/>
<dbReference type="SUPFAM" id="SSF48439">
    <property type="entry name" value="Protein prenylyltransferase"/>
    <property type="match status" value="1"/>
</dbReference>
<reference evidence="10 11" key="2">
    <citation type="submission" date="2018-11" db="EMBL/GenBank/DDBJ databases">
        <authorList>
            <consortium name="Pathogen Informatics"/>
        </authorList>
    </citation>
    <scope>NUCLEOTIDE SEQUENCE [LARGE SCALE GENOMIC DNA]</scope>
    <source>
        <strain evidence="10 11">NST_G2</strain>
    </source>
</reference>
<evidence type="ECO:0000313" key="12">
    <source>
        <dbReference type="WBParaSite" id="SSLN_0000875101-mRNA-1"/>
    </source>
</evidence>
<dbReference type="EMBL" id="UYSU01034640">
    <property type="protein sequence ID" value="VDL94803.1"/>
    <property type="molecule type" value="Genomic_DNA"/>
</dbReference>
<dbReference type="SUPFAM" id="SSF52075">
    <property type="entry name" value="Outer arm dynein light chain 1"/>
    <property type="match status" value="1"/>
</dbReference>
<dbReference type="FunFam" id="1.25.40.120:FF:000035">
    <property type="entry name" value="Geranylgeranyl transferase type-2 subunit alpha"/>
    <property type="match status" value="1"/>
</dbReference>
<dbReference type="WBParaSite" id="SSLN_0000875101-mRNA-1">
    <property type="protein sequence ID" value="SSLN_0000875101-mRNA-1"/>
    <property type="gene ID" value="SSLN_0000875101"/>
</dbReference>
<keyword evidence="6" id="KW-0677">Repeat</keyword>
<dbReference type="PANTHER" id="PTHR11129">
    <property type="entry name" value="PROTEIN FARNESYLTRANSFERASE ALPHA SUBUNIT/RAB GERANYLGERANYL TRANSFERASE ALPHA SUBUNIT"/>
    <property type="match status" value="1"/>
</dbReference>
<organism evidence="12">
    <name type="scientific">Schistocephalus solidus</name>
    <name type="common">Tapeworm</name>
    <dbReference type="NCBI Taxonomy" id="70667"/>
    <lineage>
        <taxon>Eukaryota</taxon>
        <taxon>Metazoa</taxon>
        <taxon>Spiralia</taxon>
        <taxon>Lophotrochozoa</taxon>
        <taxon>Platyhelminthes</taxon>
        <taxon>Cestoda</taxon>
        <taxon>Eucestoda</taxon>
        <taxon>Diphyllobothriidea</taxon>
        <taxon>Diphyllobothriidae</taxon>
        <taxon>Schistocephalus</taxon>
    </lineage>
</organism>
<evidence type="ECO:0000256" key="1">
    <source>
        <dbReference type="ARBA" id="ARBA00006734"/>
    </source>
</evidence>
<protein>
    <recommendedName>
        <fullName evidence="3 9">Geranylgeranyl transferase type-2 subunit alpha</fullName>
        <ecNumber evidence="2 9">2.5.1.60</ecNumber>
    </recommendedName>
    <alternativeName>
        <fullName evidence="7 9">Geranylgeranyl transferase type II subunit alpha</fullName>
    </alternativeName>
</protein>
<evidence type="ECO:0000313" key="10">
    <source>
        <dbReference type="EMBL" id="VDL94803.1"/>
    </source>
</evidence>
<dbReference type="GO" id="GO:0097354">
    <property type="term" value="P:prenylation"/>
    <property type="evidence" value="ECO:0007669"/>
    <property type="project" value="UniProtKB-UniRule"/>
</dbReference>
<reference evidence="12" key="1">
    <citation type="submission" date="2016-06" db="UniProtKB">
        <authorList>
            <consortium name="WormBaseParasite"/>
        </authorList>
    </citation>
    <scope>IDENTIFICATION</scope>
</reference>
<dbReference type="OrthoDB" id="1658at2759"/>
<dbReference type="PROSITE" id="PS51450">
    <property type="entry name" value="LRR"/>
    <property type="match status" value="1"/>
</dbReference>
<accession>A0A183SW20</accession>
<keyword evidence="11" id="KW-1185">Reference proteome</keyword>
<evidence type="ECO:0000256" key="5">
    <source>
        <dbReference type="ARBA" id="ARBA00022679"/>
    </source>
</evidence>
<evidence type="ECO:0000256" key="4">
    <source>
        <dbReference type="ARBA" id="ARBA00022602"/>
    </source>
</evidence>
<dbReference type="Proteomes" id="UP000275846">
    <property type="component" value="Unassembled WGS sequence"/>
</dbReference>
<keyword evidence="4 9" id="KW-0637">Prenyltransferase</keyword>
<dbReference type="PANTHER" id="PTHR11129:SF2">
    <property type="entry name" value="GERANYLGERANYL TRANSFERASE TYPE-2 SUBUNIT ALPHA"/>
    <property type="match status" value="1"/>
</dbReference>
<comment type="function">
    <text evidence="9">Catalyzes the transfer of a geranyl-geranyl moiety from geranyl-geranyl pyrophosphate to cysteines occuring in specific C-terminal amino acid sequences.</text>
</comment>
<evidence type="ECO:0000256" key="9">
    <source>
        <dbReference type="RuleBase" id="RU367120"/>
    </source>
</evidence>
<dbReference type="InterPro" id="IPR002088">
    <property type="entry name" value="Prenyl_trans_a"/>
</dbReference>
<dbReference type="Gene3D" id="2.60.40.1130">
    <property type="entry name" value="Rab geranylgeranyltransferase alpha-subunit, insert domain"/>
    <property type="match status" value="1"/>
</dbReference>
<dbReference type="AlphaFoldDB" id="A0A183SW20"/>
<name>A0A183SW20_SCHSO</name>
<gene>
    <name evidence="10" type="ORF">SSLN_LOCUS8418</name>
</gene>
<evidence type="ECO:0000256" key="2">
    <source>
        <dbReference type="ARBA" id="ARBA00012656"/>
    </source>
</evidence>
<comment type="catalytic activity">
    <reaction evidence="8 9">
        <text>geranylgeranyl diphosphate + L-cysteinyl-[protein] = S-geranylgeranyl-L-cysteinyl-[protein] + diphosphate</text>
        <dbReference type="Rhea" id="RHEA:21240"/>
        <dbReference type="Rhea" id="RHEA-COMP:10131"/>
        <dbReference type="Rhea" id="RHEA-COMP:11537"/>
        <dbReference type="ChEBI" id="CHEBI:29950"/>
        <dbReference type="ChEBI" id="CHEBI:33019"/>
        <dbReference type="ChEBI" id="CHEBI:57533"/>
        <dbReference type="ChEBI" id="CHEBI:86021"/>
        <dbReference type="EC" id="2.5.1.60"/>
    </reaction>
</comment>
<dbReference type="GO" id="GO:0005968">
    <property type="term" value="C:Rab-protein geranylgeranyltransferase complex"/>
    <property type="evidence" value="ECO:0007669"/>
    <property type="project" value="TreeGrafter"/>
</dbReference>
<dbReference type="EC" id="2.5.1.60" evidence="2 9"/>
<evidence type="ECO:0000256" key="3">
    <source>
        <dbReference type="ARBA" id="ARBA00014772"/>
    </source>
</evidence>
<keyword evidence="5 9" id="KW-0808">Transferase</keyword>
<dbReference type="InterPro" id="IPR032675">
    <property type="entry name" value="LRR_dom_sf"/>
</dbReference>
<evidence type="ECO:0000256" key="7">
    <source>
        <dbReference type="ARBA" id="ARBA00031267"/>
    </source>
</evidence>
<dbReference type="Gene3D" id="1.25.40.120">
    <property type="entry name" value="Protein prenylyltransferase"/>
    <property type="match status" value="1"/>
</dbReference>
<dbReference type="GO" id="GO:0004663">
    <property type="term" value="F:Rab geranylgeranyltransferase activity"/>
    <property type="evidence" value="ECO:0007669"/>
    <property type="project" value="UniProtKB-UniRule"/>
</dbReference>
<dbReference type="Pfam" id="PF01239">
    <property type="entry name" value="PPTA"/>
    <property type="match status" value="5"/>
</dbReference>
<dbReference type="Gene3D" id="3.80.10.10">
    <property type="entry name" value="Ribonuclease Inhibitor"/>
    <property type="match status" value="1"/>
</dbReference>
<evidence type="ECO:0000256" key="6">
    <source>
        <dbReference type="ARBA" id="ARBA00022737"/>
    </source>
</evidence>
<sequence>MHGQVKVRISQEQEAKRKEQKLQAAEKFSALTERVLARRNEGDYSMGTLEELSQLLEKSPDMFTLWNYRREILLDSKNASAPADVRAGVFDKELLLTSRCLVNNPKSYATWHHRSWVMLHHPSPDWNAELDLCNVALRSDERNFHCWDYRRFVVQHSKVATSDELDFTTLSLEENFSNYSAWHYRSEHIGADDVVCTAATPVSPPPNSEFGSTEHSSNKLPWNELDLVHNAIFTDPADQAPWFYYWWLLGRGDKNSYLRELYLSRALQRAVLVFTSPKLSAAISHLRVDVTISDPNSNTIEKYTPADFGGWRSALTGNVSAVWWFALPNQYTEMCIVSVTVYTEDSIIGQLRNSSALEDSKTWLYCRMEPDQHESLTRVALDPRRLLNPIISPVHEPACLLSELDIVKELLSMEPKNKWALLTYVSLLRYIRPENAVTEIQSALSTLQKVDIQRNRYYEDMASAHLTEDVLITAYSTNSRSLNLSGVHLTRICCLDWCTLMTELDFSNNSLDYLPGTFAYLVCLTDLNLNNNRISTLKPIEGLPLLCRISVRQNAIADFKGLEPALACPRLRALDITGNMVADLPKFTILLSEHPGSKRSHQSLNVIYDKPVKA</sequence>
<comment type="similarity">
    <text evidence="1 9">Belongs to the protein prenyltransferase subunit alpha family.</text>
</comment>
<dbReference type="InterPro" id="IPR001611">
    <property type="entry name" value="Leu-rich_rpt"/>
</dbReference>
<evidence type="ECO:0000256" key="8">
    <source>
        <dbReference type="ARBA" id="ARBA00047658"/>
    </source>
</evidence>
<dbReference type="PROSITE" id="PS51147">
    <property type="entry name" value="PFTA"/>
    <property type="match status" value="3"/>
</dbReference>
<evidence type="ECO:0000313" key="11">
    <source>
        <dbReference type="Proteomes" id="UP000275846"/>
    </source>
</evidence>